<dbReference type="GO" id="GO:0009279">
    <property type="term" value="C:cell outer membrane"/>
    <property type="evidence" value="ECO:0007669"/>
    <property type="project" value="UniProtKB-SubCell"/>
</dbReference>
<dbReference type="Gene3D" id="3.10.560.10">
    <property type="entry name" value="Outer membrane lipoprotein wza domain like"/>
    <property type="match status" value="2"/>
</dbReference>
<name>A0A6N9T190_9HYPH</name>
<dbReference type="PANTHER" id="PTHR33619:SF3">
    <property type="entry name" value="POLYSACCHARIDE EXPORT PROTEIN GFCE-RELATED"/>
    <property type="match status" value="1"/>
</dbReference>
<dbReference type="GO" id="GO:0015159">
    <property type="term" value="F:polysaccharide transmembrane transporter activity"/>
    <property type="evidence" value="ECO:0007669"/>
    <property type="project" value="InterPro"/>
</dbReference>
<keyword evidence="13" id="KW-0998">Cell outer membrane</keyword>
<evidence type="ECO:0000313" key="18">
    <source>
        <dbReference type="EMBL" id="NDW04911.1"/>
    </source>
</evidence>
<feature type="domain" description="Polysaccharide export protein N-terminal" evidence="16">
    <location>
        <begin position="104"/>
        <end position="193"/>
    </location>
</feature>
<dbReference type="Pfam" id="PF02563">
    <property type="entry name" value="Poly_export"/>
    <property type="match status" value="1"/>
</dbReference>
<keyword evidence="6 15" id="KW-0812">Transmembrane</keyword>
<evidence type="ECO:0000313" key="19">
    <source>
        <dbReference type="Proteomes" id="UP000469011"/>
    </source>
</evidence>
<dbReference type="EMBL" id="JAAAMG010000007">
    <property type="protein sequence ID" value="NDW04911.1"/>
    <property type="molecule type" value="Genomic_DNA"/>
</dbReference>
<reference evidence="18 19" key="1">
    <citation type="submission" date="2020-01" db="EMBL/GenBank/DDBJ databases">
        <title>Jiella pacifica sp. nov.</title>
        <authorList>
            <person name="Xue Z."/>
            <person name="Zhu S."/>
            <person name="Chen J."/>
            <person name="Yang J."/>
        </authorList>
    </citation>
    <scope>NUCLEOTIDE SEQUENCE [LARGE SCALE GENOMIC DNA]</scope>
    <source>
        <strain evidence="18 19">40Bstr34</strain>
    </source>
</reference>
<keyword evidence="10" id="KW-0626">Porin</keyword>
<comment type="caution">
    <text evidence="18">The sequence shown here is derived from an EMBL/GenBank/DDBJ whole genome shotgun (WGS) entry which is preliminary data.</text>
</comment>
<keyword evidence="3" id="KW-0813">Transport</keyword>
<evidence type="ECO:0000256" key="11">
    <source>
        <dbReference type="ARBA" id="ARBA00023136"/>
    </source>
</evidence>
<dbReference type="InterPro" id="IPR049712">
    <property type="entry name" value="Poly_export"/>
</dbReference>
<evidence type="ECO:0000256" key="8">
    <source>
        <dbReference type="ARBA" id="ARBA00023047"/>
    </source>
</evidence>
<evidence type="ECO:0000259" key="16">
    <source>
        <dbReference type="Pfam" id="PF02563"/>
    </source>
</evidence>
<feature type="domain" description="SLBB" evidence="17">
    <location>
        <begin position="285"/>
        <end position="389"/>
    </location>
</feature>
<protein>
    <submittedName>
        <fullName evidence="18">Sugar transporter</fullName>
    </submittedName>
</protein>
<dbReference type="AlphaFoldDB" id="A0A6N9T190"/>
<evidence type="ECO:0000256" key="2">
    <source>
        <dbReference type="ARBA" id="ARBA00009450"/>
    </source>
</evidence>
<organism evidence="18 19">
    <name type="scientific">Jiella pacifica</name>
    <dbReference type="NCBI Taxonomy" id="2696469"/>
    <lineage>
        <taxon>Bacteria</taxon>
        <taxon>Pseudomonadati</taxon>
        <taxon>Pseudomonadota</taxon>
        <taxon>Alphaproteobacteria</taxon>
        <taxon>Hyphomicrobiales</taxon>
        <taxon>Aurantimonadaceae</taxon>
        <taxon>Jiella</taxon>
    </lineage>
</organism>
<dbReference type="GO" id="GO:0046930">
    <property type="term" value="C:pore complex"/>
    <property type="evidence" value="ECO:0007669"/>
    <property type="project" value="UniProtKB-KW"/>
</dbReference>
<evidence type="ECO:0000256" key="3">
    <source>
        <dbReference type="ARBA" id="ARBA00022448"/>
    </source>
</evidence>
<proteinExistence type="inferred from homology"/>
<evidence type="ECO:0000256" key="7">
    <source>
        <dbReference type="ARBA" id="ARBA00022729"/>
    </source>
</evidence>
<keyword evidence="19" id="KW-1185">Reference proteome</keyword>
<evidence type="ECO:0000256" key="6">
    <source>
        <dbReference type="ARBA" id="ARBA00022692"/>
    </source>
</evidence>
<dbReference type="InterPro" id="IPR003715">
    <property type="entry name" value="Poly_export_N"/>
</dbReference>
<comment type="similarity">
    <text evidence="2">Belongs to the BexD/CtrA/VexA family.</text>
</comment>
<dbReference type="Pfam" id="PF22461">
    <property type="entry name" value="SLBB_2"/>
    <property type="match status" value="2"/>
</dbReference>
<evidence type="ECO:0000256" key="4">
    <source>
        <dbReference type="ARBA" id="ARBA00022452"/>
    </source>
</evidence>
<dbReference type="Proteomes" id="UP000469011">
    <property type="component" value="Unassembled WGS sequence"/>
</dbReference>
<feature type="transmembrane region" description="Helical" evidence="15">
    <location>
        <begin position="33"/>
        <end position="52"/>
    </location>
</feature>
<keyword evidence="14" id="KW-0449">Lipoprotein</keyword>
<sequence>MTAGTVTQVNSSTAALGGVAGRSRPHRRGGARVVLAALAAGLLSGCAALPAAGPTAGAFVGNVDESAVQWRNGYLLVPVDDTVLAYQQEEPRPSFRGIASRSLPSDTGIGVGDVVQVTLFEAGVGGLFSSLNAGGQGSSSVRLPEQQVARDGSITIPYAGRVRVAGSTASAVEQRIVAALRDRAIEPQAVVAVAQGNSTTVTVTGDAVTGASVPIPASGLKLLDLIARVGGPKTPIYETAVSLTRGGRTVQMPFSELANDPTEDVYVRPGDVVLLTRQPRTYVALGATGKSDQLPLQGYEMSLAEALAQVGGLNPNLANPKGVFVLRREPGAEMVARYEGQAFTRAGPGEDATRLSGEIPVIYRFDLREPSGLLHAQDFRIHDGDMVYVATAPFVPVKQALDAFSGVVSPALSVANTASVLSTRLSR</sequence>
<dbReference type="InterPro" id="IPR054765">
    <property type="entry name" value="SLBB_dom"/>
</dbReference>
<evidence type="ECO:0000256" key="9">
    <source>
        <dbReference type="ARBA" id="ARBA00023065"/>
    </source>
</evidence>
<gene>
    <name evidence="18" type="ORF">GTK09_10760</name>
</gene>
<evidence type="ECO:0000256" key="12">
    <source>
        <dbReference type="ARBA" id="ARBA00023139"/>
    </source>
</evidence>
<accession>A0A6N9T190</accession>
<keyword evidence="11 15" id="KW-0472">Membrane</keyword>
<evidence type="ECO:0000256" key="10">
    <source>
        <dbReference type="ARBA" id="ARBA00023114"/>
    </source>
</evidence>
<evidence type="ECO:0000256" key="14">
    <source>
        <dbReference type="ARBA" id="ARBA00023288"/>
    </source>
</evidence>
<feature type="domain" description="SLBB" evidence="17">
    <location>
        <begin position="201"/>
        <end position="273"/>
    </location>
</feature>
<dbReference type="RefSeq" id="WP_163463159.1">
    <property type="nucleotide sequence ID" value="NZ_JAAAMG010000007.1"/>
</dbReference>
<dbReference type="PANTHER" id="PTHR33619">
    <property type="entry name" value="POLYSACCHARIDE EXPORT PROTEIN GFCE-RELATED"/>
    <property type="match status" value="1"/>
</dbReference>
<comment type="subcellular location">
    <subcellularLocation>
        <location evidence="1">Cell outer membrane</location>
        <topology evidence="1">Multi-pass membrane protein</topology>
    </subcellularLocation>
</comment>
<evidence type="ECO:0000256" key="1">
    <source>
        <dbReference type="ARBA" id="ARBA00004571"/>
    </source>
</evidence>
<keyword evidence="5 18" id="KW-0762">Sugar transport</keyword>
<dbReference type="Gene3D" id="3.30.1950.10">
    <property type="entry name" value="wza like domain"/>
    <property type="match status" value="1"/>
</dbReference>
<dbReference type="GO" id="GO:0015288">
    <property type="term" value="F:porin activity"/>
    <property type="evidence" value="ECO:0007669"/>
    <property type="project" value="UniProtKB-KW"/>
</dbReference>
<keyword evidence="4" id="KW-1134">Transmembrane beta strand</keyword>
<keyword evidence="8" id="KW-0625">Polysaccharide transport</keyword>
<keyword evidence="12" id="KW-0564">Palmitate</keyword>
<keyword evidence="9" id="KW-0406">Ion transport</keyword>
<evidence type="ECO:0000259" key="17">
    <source>
        <dbReference type="Pfam" id="PF22461"/>
    </source>
</evidence>
<keyword evidence="7" id="KW-0732">Signal</keyword>
<keyword evidence="15" id="KW-1133">Transmembrane helix</keyword>
<evidence type="ECO:0000256" key="5">
    <source>
        <dbReference type="ARBA" id="ARBA00022597"/>
    </source>
</evidence>
<evidence type="ECO:0000256" key="15">
    <source>
        <dbReference type="SAM" id="Phobius"/>
    </source>
</evidence>
<dbReference type="GO" id="GO:0006811">
    <property type="term" value="P:monoatomic ion transport"/>
    <property type="evidence" value="ECO:0007669"/>
    <property type="project" value="UniProtKB-KW"/>
</dbReference>
<evidence type="ECO:0000256" key="13">
    <source>
        <dbReference type="ARBA" id="ARBA00023237"/>
    </source>
</evidence>